<accession>A0ABS1LRI6</accession>
<keyword evidence="2" id="KW-1185">Reference proteome</keyword>
<evidence type="ECO:0000313" key="2">
    <source>
        <dbReference type="Proteomes" id="UP000675409"/>
    </source>
</evidence>
<protein>
    <recommendedName>
        <fullName evidence="3">DUF4440 domain-containing protein</fullName>
    </recommendedName>
</protein>
<dbReference type="RefSeq" id="WP_201850941.1">
    <property type="nucleotide sequence ID" value="NZ_JABBYC010000068.1"/>
</dbReference>
<organism evidence="1 2">
    <name type="scientific">Myceligenerans indicum</name>
    <dbReference type="NCBI Taxonomy" id="2593663"/>
    <lineage>
        <taxon>Bacteria</taxon>
        <taxon>Bacillati</taxon>
        <taxon>Actinomycetota</taxon>
        <taxon>Actinomycetes</taxon>
        <taxon>Micrococcales</taxon>
        <taxon>Promicromonosporaceae</taxon>
        <taxon>Myceligenerans</taxon>
    </lineage>
</organism>
<evidence type="ECO:0008006" key="3">
    <source>
        <dbReference type="Google" id="ProtNLM"/>
    </source>
</evidence>
<gene>
    <name evidence="1" type="ORF">HGK34_20500</name>
</gene>
<name>A0ABS1LRI6_9MICO</name>
<dbReference type="EMBL" id="JABBYC010000068">
    <property type="protein sequence ID" value="MBL0888628.1"/>
    <property type="molecule type" value="Genomic_DNA"/>
</dbReference>
<comment type="caution">
    <text evidence="1">The sequence shown here is derived from an EMBL/GenBank/DDBJ whole genome shotgun (WGS) entry which is preliminary data.</text>
</comment>
<reference evidence="1 2" key="1">
    <citation type="journal article" date="2021" name="Arch. Microbiol.">
        <title>Myceligenerans indicum sp. nov., an actinobacterium isolated from mangrove sediment of Sundarbans, India.</title>
        <authorList>
            <person name="Asha K."/>
            <person name="Bhadury P."/>
        </authorList>
    </citation>
    <scope>NUCLEOTIDE SEQUENCE [LARGE SCALE GENOMIC DNA]</scope>
    <source>
        <strain evidence="1 2">I2</strain>
    </source>
</reference>
<dbReference type="Proteomes" id="UP000675409">
    <property type="component" value="Unassembled WGS sequence"/>
</dbReference>
<proteinExistence type="predicted"/>
<evidence type="ECO:0000313" key="1">
    <source>
        <dbReference type="EMBL" id="MBL0888628.1"/>
    </source>
</evidence>
<sequence>MADTSTDWHDRDIAERKVLINACEEAYVSEILPESYVLTAHGRTQDYPALSVNEAVAVIGRVISDGAVGFYHEDNVEAEILGDAALCVIATETIWNPGSGGVHLFLTETGEAVAGLKPDAIRPRQATTEPAWPPTSTG</sequence>